<evidence type="ECO:0000313" key="3">
    <source>
        <dbReference type="Proteomes" id="UP000241829"/>
    </source>
</evidence>
<dbReference type="KEGG" id="melm:C7H73_07730"/>
<evidence type="ECO:0008006" key="4">
    <source>
        <dbReference type="Google" id="ProtNLM"/>
    </source>
</evidence>
<keyword evidence="3" id="KW-1185">Reference proteome</keyword>
<feature type="transmembrane region" description="Helical" evidence="1">
    <location>
        <begin position="281"/>
        <end position="299"/>
    </location>
</feature>
<keyword evidence="1" id="KW-1133">Transmembrane helix</keyword>
<feature type="transmembrane region" description="Helical" evidence="1">
    <location>
        <begin position="20"/>
        <end position="36"/>
    </location>
</feature>
<feature type="transmembrane region" description="Helical" evidence="1">
    <location>
        <begin position="169"/>
        <end position="188"/>
    </location>
</feature>
<dbReference type="EMBL" id="CP027792">
    <property type="protein sequence ID" value="AVP59034.1"/>
    <property type="molecule type" value="Genomic_DNA"/>
</dbReference>
<proteinExistence type="predicted"/>
<feature type="transmembrane region" description="Helical" evidence="1">
    <location>
        <begin position="335"/>
        <end position="354"/>
    </location>
</feature>
<evidence type="ECO:0000313" key="2">
    <source>
        <dbReference type="EMBL" id="AVP59034.1"/>
    </source>
</evidence>
<keyword evidence="1" id="KW-0472">Membrane</keyword>
<dbReference type="Proteomes" id="UP000241829">
    <property type="component" value="Chromosome"/>
</dbReference>
<gene>
    <name evidence="2" type="ORF">C7H73_07730</name>
</gene>
<feature type="transmembrane region" description="Helical" evidence="1">
    <location>
        <begin position="194"/>
        <end position="227"/>
    </location>
</feature>
<name>A0A2P1NPR9_9BURK</name>
<feature type="transmembrane region" description="Helical" evidence="1">
    <location>
        <begin position="239"/>
        <end position="261"/>
    </location>
</feature>
<feature type="transmembrane region" description="Helical" evidence="1">
    <location>
        <begin position="97"/>
        <end position="118"/>
    </location>
</feature>
<reference evidence="3" key="1">
    <citation type="submission" date="2018-03" db="EMBL/GenBank/DDBJ databases">
        <title>Genome sequencing of Melaminivora sp. strain SC2-7.</title>
        <authorList>
            <person name="Kim S.-J."/>
            <person name="Heo J."/>
            <person name="Ahn J.-H."/>
            <person name="Kwon S.-W."/>
        </authorList>
    </citation>
    <scope>NUCLEOTIDE SEQUENCE [LARGE SCALE GENOMIC DNA]</scope>
    <source>
        <strain evidence="3">SC2-7</strain>
    </source>
</reference>
<organism evidence="2 3">
    <name type="scientific">Pulveribacter suum</name>
    <dbReference type="NCBI Taxonomy" id="2116657"/>
    <lineage>
        <taxon>Bacteria</taxon>
        <taxon>Pseudomonadati</taxon>
        <taxon>Pseudomonadota</taxon>
        <taxon>Betaproteobacteria</taxon>
        <taxon>Burkholderiales</taxon>
        <taxon>Comamonadaceae</taxon>
        <taxon>Pulveribacter</taxon>
    </lineage>
</organism>
<feature type="transmembrane region" description="Helical" evidence="1">
    <location>
        <begin position="440"/>
        <end position="462"/>
    </location>
</feature>
<protein>
    <recommendedName>
        <fullName evidence="4">Glycosyltransferase</fullName>
    </recommendedName>
</protein>
<dbReference type="RefSeq" id="WP_106847586.1">
    <property type="nucleotide sequence ID" value="NZ_CP027792.1"/>
</dbReference>
<feature type="transmembrane region" description="Helical" evidence="1">
    <location>
        <begin position="311"/>
        <end position="329"/>
    </location>
</feature>
<evidence type="ECO:0000256" key="1">
    <source>
        <dbReference type="SAM" id="Phobius"/>
    </source>
</evidence>
<keyword evidence="1" id="KW-0812">Transmembrane</keyword>
<dbReference type="OrthoDB" id="8556356at2"/>
<dbReference type="AlphaFoldDB" id="A0A2P1NPR9"/>
<feature type="transmembrane region" description="Helical" evidence="1">
    <location>
        <begin position="361"/>
        <end position="384"/>
    </location>
</feature>
<accession>A0A2P1NPR9</accession>
<sequence length="570" mass="60794">MNLPSPAIVARNAVRPLPRWALALLCLAYTVAGYLGRAPWRGEDMAAFGYMRELALARTGWSAPLLGGLPPDTDGLLPYWLGAWAIQALDGWLPAALAARVPFMALLALTFAATWYAVRELARSPGAQPVAFAFGGEASPEDYARTMADAALLALIACLGLMQYSHETTGYLTQLACSALVFAAGALLPARMAWGAVAAGAGLAGLVLSGAPSMAALLGTGSAWLVWQALPATPRQRALGAATLLALTAAAALLAAALGLWRWRIVSYEETKQWQSLLRLFIWFPWPAWPLALWTCWRWRQQIASRAWHRHLWLPLWFALVSAATALLTQPADRALLLALPALATLAAFALPTLRRGLTALIDWFTLLFFSIGAIAVWVVWLAVQTGVPAKPAANVARLAPGYVPHFSALAFAVAVAATLAWGALVWWRAGRHRAALWKSLVLPATGATLGWLLVMTLWLPLLDYGRSFAPQIAGVSAVLGPQPGCIAGQGLSRAQLAALSYHGGLDVVPAAQAGLCDWLIADGEARARLATAGPAGRWELVASVGRPTERSDRLLVLRRAVLPTPSTDR</sequence>
<feature type="transmembrane region" description="Helical" evidence="1">
    <location>
        <begin position="404"/>
        <end position="428"/>
    </location>
</feature>